<organism evidence="7 8">
    <name type="scientific">Oenococcus oeni AWRIB429</name>
    <dbReference type="NCBI Taxonomy" id="655225"/>
    <lineage>
        <taxon>Bacteria</taxon>
        <taxon>Bacillati</taxon>
        <taxon>Bacillota</taxon>
        <taxon>Bacilli</taxon>
        <taxon>Lactobacillales</taxon>
        <taxon>Lactobacillaceae</taxon>
        <taxon>Oenococcus</taxon>
    </lineage>
</organism>
<dbReference type="Proteomes" id="UP000003075">
    <property type="component" value="Unassembled WGS sequence"/>
</dbReference>
<dbReference type="GO" id="GO:0022857">
    <property type="term" value="F:transmembrane transporter activity"/>
    <property type="evidence" value="ECO:0007669"/>
    <property type="project" value="InterPro"/>
</dbReference>
<evidence type="ECO:0000256" key="2">
    <source>
        <dbReference type="ARBA" id="ARBA00022475"/>
    </source>
</evidence>
<proteinExistence type="predicted"/>
<reference evidence="7 8" key="1">
    <citation type="journal article" date="2010" name="Appl. Microbiol. Biotechnol.">
        <title>Genotypic diversity in Oenococcus oeni by high-density microarray comparative genome hybridization and whole genome sequencing.</title>
        <authorList>
            <person name="Borneman A.R."/>
            <person name="Bartowsky E.J."/>
            <person name="McCarthy J."/>
            <person name="Chambers P.J."/>
        </authorList>
    </citation>
    <scope>NUCLEOTIDE SEQUENCE [LARGE SCALE GENOMIC DNA]</scope>
    <source>
        <strain evidence="7 8">AWRIB429</strain>
    </source>
</reference>
<keyword evidence="4 6" id="KW-1133">Transmembrane helix</keyword>
<feature type="transmembrane region" description="Helical" evidence="6">
    <location>
        <begin position="321"/>
        <end position="337"/>
    </location>
</feature>
<dbReference type="SUPFAM" id="SSF103473">
    <property type="entry name" value="MFS general substrate transporter"/>
    <property type="match status" value="1"/>
</dbReference>
<feature type="transmembrane region" description="Helical" evidence="6">
    <location>
        <begin position="171"/>
        <end position="195"/>
    </location>
</feature>
<feature type="transmembrane region" description="Helical" evidence="6">
    <location>
        <begin position="255"/>
        <end position="277"/>
    </location>
</feature>
<feature type="transmembrane region" description="Helical" evidence="6">
    <location>
        <begin position="72"/>
        <end position="93"/>
    </location>
</feature>
<dbReference type="Pfam" id="PF07690">
    <property type="entry name" value="MFS_1"/>
    <property type="match status" value="1"/>
</dbReference>
<evidence type="ECO:0000256" key="5">
    <source>
        <dbReference type="ARBA" id="ARBA00023136"/>
    </source>
</evidence>
<feature type="transmembrane region" description="Helical" evidence="6">
    <location>
        <begin position="132"/>
        <end position="150"/>
    </location>
</feature>
<keyword evidence="3 6" id="KW-0812">Transmembrane</keyword>
<dbReference type="OrthoDB" id="2414273at2"/>
<feature type="transmembrane region" description="Helical" evidence="6">
    <location>
        <begin position="201"/>
        <end position="220"/>
    </location>
</feature>
<dbReference type="InterPro" id="IPR011701">
    <property type="entry name" value="MFS"/>
</dbReference>
<evidence type="ECO:0000313" key="7">
    <source>
        <dbReference type="EMBL" id="EFD88440.1"/>
    </source>
</evidence>
<comment type="subcellular location">
    <subcellularLocation>
        <location evidence="1">Cell membrane</location>
        <topology evidence="1">Multi-pass membrane protein</topology>
    </subcellularLocation>
</comment>
<sequence length="435" mass="48020">MTVWAVSTNHFSGVISQNDVKLTLNLARRWLDGIDKTIFVNHRFYYTFIDALGSGILTFSLGLLLLKLTGLAISFGFSIIIGPLISLAIAPLVGHLLDTLPHKQVALLGNFGMLISVLLFWGYSLIAFSPHSIFWTVIIFNILTTAASRFSGLAYISSVQNLVSKNQCQRLNAIMGLSSSISGIISAPIAGWLFSEVSFKFIILLRLLTVISTLTLTLMIDFTRYDSQPHQIMTRTGSFKAAYQYLQQQPRLLKVTVSVCLLNFTSVLFEIGTPFVILQRLHLTSRVSGLIQGCSSVGIVLGGIVISIVTIKRPFSFTIRLYQVYALLSLSVGFLLNSRLLPILAVLATFNLLAGSISAMADAPIFTTIQKNVPPEIVGHLMTLLFTLVQVLQPAGVFLYSGLLDHYQYPLIFLINGLVLMSIVFRFFGVHRNYT</sequence>
<keyword evidence="2" id="KW-1003">Cell membrane</keyword>
<name>D3L9K6_OENOE</name>
<dbReference type="GO" id="GO:0005886">
    <property type="term" value="C:plasma membrane"/>
    <property type="evidence" value="ECO:0007669"/>
    <property type="project" value="UniProtKB-SubCell"/>
</dbReference>
<evidence type="ECO:0000313" key="8">
    <source>
        <dbReference type="Proteomes" id="UP000003075"/>
    </source>
</evidence>
<feature type="transmembrane region" description="Helical" evidence="6">
    <location>
        <begin position="44"/>
        <end position="66"/>
    </location>
</feature>
<dbReference type="AlphaFoldDB" id="D3L9K6"/>
<evidence type="ECO:0000256" key="1">
    <source>
        <dbReference type="ARBA" id="ARBA00004651"/>
    </source>
</evidence>
<evidence type="ECO:0000256" key="3">
    <source>
        <dbReference type="ARBA" id="ARBA00022692"/>
    </source>
</evidence>
<dbReference type="PANTHER" id="PTHR23513">
    <property type="entry name" value="INTEGRAL MEMBRANE EFFLUX PROTEIN-RELATED"/>
    <property type="match status" value="1"/>
</dbReference>
<feature type="transmembrane region" description="Helical" evidence="6">
    <location>
        <begin position="289"/>
        <end position="309"/>
    </location>
</feature>
<dbReference type="Gene3D" id="1.20.1250.20">
    <property type="entry name" value="MFS general substrate transporter like domains"/>
    <property type="match status" value="1"/>
</dbReference>
<evidence type="ECO:0000256" key="6">
    <source>
        <dbReference type="SAM" id="Phobius"/>
    </source>
</evidence>
<gene>
    <name evidence="7" type="ORF">AWRIB429_1036</name>
</gene>
<keyword evidence="5 6" id="KW-0472">Membrane</keyword>
<evidence type="ECO:0000256" key="4">
    <source>
        <dbReference type="ARBA" id="ARBA00022989"/>
    </source>
</evidence>
<dbReference type="PANTHER" id="PTHR23513:SF6">
    <property type="entry name" value="MAJOR FACILITATOR SUPERFAMILY ASSOCIATED DOMAIN-CONTAINING PROTEIN"/>
    <property type="match status" value="1"/>
</dbReference>
<dbReference type="InterPro" id="IPR036259">
    <property type="entry name" value="MFS_trans_sf"/>
</dbReference>
<accession>D3L9K6</accession>
<dbReference type="CDD" id="cd06173">
    <property type="entry name" value="MFS_MefA_like"/>
    <property type="match status" value="1"/>
</dbReference>
<dbReference type="EMBL" id="ACSE01000018">
    <property type="protein sequence ID" value="EFD88440.1"/>
    <property type="molecule type" value="Genomic_DNA"/>
</dbReference>
<protein>
    <recommendedName>
        <fullName evidence="9">Major facilitator superfamily (MFS) profile domain-containing protein</fullName>
    </recommendedName>
</protein>
<feature type="transmembrane region" description="Helical" evidence="6">
    <location>
        <begin position="407"/>
        <end position="428"/>
    </location>
</feature>
<feature type="transmembrane region" description="Helical" evidence="6">
    <location>
        <begin position="105"/>
        <end position="126"/>
    </location>
</feature>
<evidence type="ECO:0008006" key="9">
    <source>
        <dbReference type="Google" id="ProtNLM"/>
    </source>
</evidence>
<feature type="transmembrane region" description="Helical" evidence="6">
    <location>
        <begin position="377"/>
        <end position="401"/>
    </location>
</feature>
<comment type="caution">
    <text evidence="7">The sequence shown here is derived from an EMBL/GenBank/DDBJ whole genome shotgun (WGS) entry which is preliminary data.</text>
</comment>